<evidence type="ECO:0000313" key="2">
    <source>
        <dbReference type="EMBL" id="MDL0088485.1"/>
    </source>
</evidence>
<name>A0ABT7HNJ4_9BACT</name>
<evidence type="ECO:0000313" key="3">
    <source>
        <dbReference type="Proteomes" id="UP001173801"/>
    </source>
</evidence>
<dbReference type="RefSeq" id="WP_284937130.1">
    <property type="nucleotide sequence ID" value="NZ_JANURM010000002.1"/>
</dbReference>
<comment type="caution">
    <text evidence="2">The sequence shown here is derived from an EMBL/GenBank/DDBJ whole genome shotgun (WGS) entry which is preliminary data.</text>
</comment>
<accession>A0ABT7HNJ4</accession>
<protein>
    <submittedName>
        <fullName evidence="2">Uncharacterized protein</fullName>
    </submittedName>
</protein>
<evidence type="ECO:0000256" key="1">
    <source>
        <dbReference type="SAM" id="Phobius"/>
    </source>
</evidence>
<dbReference type="EMBL" id="JANURM010000002">
    <property type="protein sequence ID" value="MDL0088485.1"/>
    <property type="molecule type" value="Genomic_DNA"/>
</dbReference>
<reference evidence="2" key="1">
    <citation type="submission" date="2022-08" db="EMBL/GenBank/DDBJ databases">
        <authorList>
            <person name="Wang H."/>
        </authorList>
    </citation>
    <scope>NUCLEOTIDE SEQUENCE</scope>
    <source>
        <strain evidence="2">PS10</strain>
    </source>
</reference>
<reference evidence="2" key="2">
    <citation type="journal article" date="2023" name="Microorganisms">
        <title>Isolation and Genomic Characteristics of Cat-Borne Campylobacter felis sp. nov. and Sheep-Borne Campylobacter ovis sp. nov.</title>
        <authorList>
            <person name="Wang H."/>
            <person name="Li Y."/>
            <person name="Gu Y."/>
            <person name="Zhou G."/>
            <person name="Chen X."/>
            <person name="Zhang X."/>
            <person name="Shao Z."/>
            <person name="Zhang J."/>
            <person name="Zhang M."/>
        </authorList>
    </citation>
    <scope>NUCLEOTIDE SEQUENCE</scope>
    <source>
        <strain evidence="2">PS10</strain>
    </source>
</reference>
<keyword evidence="1" id="KW-1133">Transmembrane helix</keyword>
<proteinExistence type="predicted"/>
<keyword evidence="3" id="KW-1185">Reference proteome</keyword>
<sequence>MFFIIIKAIYPKGYKSPYEKPTPLMLKIAIMLMPYFRFFLFFFALLVLVKCRFDYKEIEKLRELREATYKKDKK</sequence>
<organism evidence="2 3">
    <name type="scientific">Campylobacter gastrosuis</name>
    <dbReference type="NCBI Taxonomy" id="2974576"/>
    <lineage>
        <taxon>Bacteria</taxon>
        <taxon>Pseudomonadati</taxon>
        <taxon>Campylobacterota</taxon>
        <taxon>Epsilonproteobacteria</taxon>
        <taxon>Campylobacterales</taxon>
        <taxon>Campylobacteraceae</taxon>
        <taxon>Campylobacter</taxon>
    </lineage>
</organism>
<feature type="transmembrane region" description="Helical" evidence="1">
    <location>
        <begin position="24"/>
        <end position="49"/>
    </location>
</feature>
<dbReference type="Proteomes" id="UP001173801">
    <property type="component" value="Unassembled WGS sequence"/>
</dbReference>
<keyword evidence="1" id="KW-0812">Transmembrane</keyword>
<keyword evidence="1" id="KW-0472">Membrane</keyword>
<gene>
    <name evidence="2" type="ORF">NYG85_03725</name>
</gene>